<evidence type="ECO:0000313" key="3">
    <source>
        <dbReference type="EMBL" id="BBZ34501.1"/>
    </source>
</evidence>
<feature type="domain" description="PknH-like extracellular" evidence="2">
    <location>
        <begin position="58"/>
        <end position="233"/>
    </location>
</feature>
<dbReference type="OrthoDB" id="4693756at2"/>
<accession>A0A7I7Y024</accession>
<evidence type="ECO:0000313" key="4">
    <source>
        <dbReference type="Proteomes" id="UP000466931"/>
    </source>
</evidence>
<dbReference type="AlphaFoldDB" id="A0A7I7Y024"/>
<dbReference type="Proteomes" id="UP000466931">
    <property type="component" value="Chromosome"/>
</dbReference>
<gene>
    <name evidence="3" type="primary">lppH</name>
    <name evidence="3" type="ORF">MCNF_31060</name>
</gene>
<feature type="region of interest" description="Disordered" evidence="1">
    <location>
        <begin position="34"/>
        <end position="55"/>
    </location>
</feature>
<dbReference type="InterPro" id="IPR038232">
    <property type="entry name" value="PknH-like_Extracell_sf"/>
</dbReference>
<protein>
    <submittedName>
        <fullName evidence="3">Sensor domain-containing protein</fullName>
    </submittedName>
</protein>
<organism evidence="3 4">
    <name type="scientific">Mycolicibacterium confluentis</name>
    <dbReference type="NCBI Taxonomy" id="28047"/>
    <lineage>
        <taxon>Bacteria</taxon>
        <taxon>Bacillati</taxon>
        <taxon>Actinomycetota</taxon>
        <taxon>Actinomycetes</taxon>
        <taxon>Mycobacteriales</taxon>
        <taxon>Mycobacteriaceae</taxon>
        <taxon>Mycolicibacterium</taxon>
    </lineage>
</organism>
<evidence type="ECO:0000259" key="2">
    <source>
        <dbReference type="Pfam" id="PF14032"/>
    </source>
</evidence>
<proteinExistence type="predicted"/>
<dbReference type="InterPro" id="IPR026954">
    <property type="entry name" value="PknH-like_Extracell"/>
</dbReference>
<keyword evidence="4" id="KW-1185">Reference proteome</keyword>
<dbReference type="Pfam" id="PF14032">
    <property type="entry name" value="PknH_C"/>
    <property type="match status" value="1"/>
</dbReference>
<name>A0A7I7Y024_9MYCO</name>
<reference evidence="3" key="2">
    <citation type="submission" date="2020-02" db="EMBL/GenBank/DDBJ databases">
        <authorList>
            <person name="Matsumoto Y."/>
            <person name="Motooka D."/>
            <person name="Nakamura S."/>
        </authorList>
    </citation>
    <scope>NUCLEOTIDE SEQUENCE</scope>
    <source>
        <strain evidence="3">JCM 13671</strain>
    </source>
</reference>
<feature type="compositionally biased region" description="Low complexity" evidence="1">
    <location>
        <begin position="41"/>
        <end position="55"/>
    </location>
</feature>
<dbReference type="RefSeq" id="WP_085147998.1">
    <property type="nucleotide sequence ID" value="NZ_AP022612.1"/>
</dbReference>
<dbReference type="Gene3D" id="3.40.1000.70">
    <property type="entry name" value="PknH-like extracellular domain"/>
    <property type="match status" value="1"/>
</dbReference>
<sequence>MSRRSRAVVVSVAVLSAVIVLAVSAVLLIPQEDSSGSAAATQTPPTTTPTDMPSTPVPLEALTGLLLSPAEAGAVVGTKDMTGNPDYGDKVYEAMADKALVDESCMSLSPGLEIPYRASGFTGSRQQFLKGTDPDRKLVQTVVSFPDTRSAAAHFTVITNRWKACANRSINLAPVGGDPNHWNVADVVVLGAGDDAILTASRTEEGGAGWGCRDGLAARNNIVIDFAVCGEDVPESVLPAFVEAVTGKIKMAAR</sequence>
<evidence type="ECO:0000256" key="1">
    <source>
        <dbReference type="SAM" id="MobiDB-lite"/>
    </source>
</evidence>
<dbReference type="EMBL" id="AP022612">
    <property type="protein sequence ID" value="BBZ34501.1"/>
    <property type="molecule type" value="Genomic_DNA"/>
</dbReference>
<reference evidence="3" key="1">
    <citation type="journal article" date="2019" name="Emerg. Microbes Infect.">
        <title>Comprehensive subspecies identification of 175 nontuberculous mycobacteria species based on 7547 genomic profiles.</title>
        <authorList>
            <person name="Matsumoto Y."/>
            <person name="Kinjo T."/>
            <person name="Motooka D."/>
            <person name="Nabeya D."/>
            <person name="Jung N."/>
            <person name="Uechi K."/>
            <person name="Horii T."/>
            <person name="Iida T."/>
            <person name="Fujita J."/>
            <person name="Nakamura S."/>
        </authorList>
    </citation>
    <scope>NUCLEOTIDE SEQUENCE [LARGE SCALE GENOMIC DNA]</scope>
    <source>
        <strain evidence="3">JCM 13671</strain>
    </source>
</reference>